<dbReference type="eggNOG" id="COG1404">
    <property type="taxonomic scope" value="Bacteria"/>
</dbReference>
<proteinExistence type="inferred from homology"/>
<evidence type="ECO:0000256" key="3">
    <source>
        <dbReference type="ARBA" id="ARBA00022825"/>
    </source>
</evidence>
<dbReference type="Gene3D" id="3.40.50.200">
    <property type="entry name" value="Peptidase S8/S53 domain"/>
    <property type="match status" value="1"/>
</dbReference>
<dbReference type="GO" id="GO:0006508">
    <property type="term" value="P:proteolysis"/>
    <property type="evidence" value="ECO:0007669"/>
    <property type="project" value="UniProtKB-KW"/>
</dbReference>
<feature type="chain" id="PRO_5003557863" evidence="5">
    <location>
        <begin position="28"/>
        <end position="461"/>
    </location>
</feature>
<feature type="signal peptide" evidence="5">
    <location>
        <begin position="1"/>
        <end position="27"/>
    </location>
</feature>
<evidence type="ECO:0000256" key="2">
    <source>
        <dbReference type="ARBA" id="ARBA00022801"/>
    </source>
</evidence>
<keyword evidence="1 4" id="KW-0645">Protease</keyword>
<dbReference type="Proteomes" id="UP000004671">
    <property type="component" value="Chromosome"/>
</dbReference>
<dbReference type="AlphaFoldDB" id="H1XVI9"/>
<feature type="domain" description="Peptidase S8/S53" evidence="6">
    <location>
        <begin position="391"/>
        <end position="432"/>
    </location>
</feature>
<evidence type="ECO:0000256" key="4">
    <source>
        <dbReference type="PROSITE-ProRule" id="PRU01240"/>
    </source>
</evidence>
<evidence type="ECO:0000259" key="6">
    <source>
        <dbReference type="Pfam" id="PF00082"/>
    </source>
</evidence>
<dbReference type="InterPro" id="IPR015500">
    <property type="entry name" value="Peptidase_S8_subtilisin-rel"/>
</dbReference>
<evidence type="ECO:0000313" key="8">
    <source>
        <dbReference type="Proteomes" id="UP000004671"/>
    </source>
</evidence>
<dbReference type="InterPro" id="IPR036852">
    <property type="entry name" value="Peptidase_S8/S53_dom_sf"/>
</dbReference>
<dbReference type="EMBL" id="CM001402">
    <property type="protein sequence ID" value="EHO42889.1"/>
    <property type="molecule type" value="Genomic_DNA"/>
</dbReference>
<accession>H1XVI9</accession>
<organism evidence="7 8">
    <name type="scientific">Caldithrix abyssi DSM 13497</name>
    <dbReference type="NCBI Taxonomy" id="880073"/>
    <lineage>
        <taxon>Bacteria</taxon>
        <taxon>Pseudomonadati</taxon>
        <taxon>Calditrichota</taxon>
        <taxon>Calditrichia</taxon>
        <taxon>Calditrichales</taxon>
        <taxon>Calditrichaceae</taxon>
        <taxon>Caldithrix</taxon>
    </lineage>
</organism>
<feature type="active site" description="Charge relay system" evidence="4">
    <location>
        <position position="399"/>
    </location>
</feature>
<dbReference type="SUPFAM" id="SSF52743">
    <property type="entry name" value="Subtilisin-like"/>
    <property type="match status" value="1"/>
</dbReference>
<dbReference type="PaxDb" id="880073-Calab_3285"/>
<name>H1XVI9_CALAY</name>
<dbReference type="PRINTS" id="PR00723">
    <property type="entry name" value="SUBTILISIN"/>
</dbReference>
<evidence type="ECO:0000256" key="5">
    <source>
        <dbReference type="SAM" id="SignalP"/>
    </source>
</evidence>
<dbReference type="InParanoid" id="H1XVI9"/>
<reference evidence="7 8" key="1">
    <citation type="submission" date="2011-09" db="EMBL/GenBank/DDBJ databases">
        <title>The permanent draft genome of Caldithrix abyssi DSM 13497.</title>
        <authorList>
            <consortium name="US DOE Joint Genome Institute (JGI-PGF)"/>
            <person name="Lucas S."/>
            <person name="Han J."/>
            <person name="Lapidus A."/>
            <person name="Bruce D."/>
            <person name="Goodwin L."/>
            <person name="Pitluck S."/>
            <person name="Peters L."/>
            <person name="Kyrpides N."/>
            <person name="Mavromatis K."/>
            <person name="Ivanova N."/>
            <person name="Mikhailova N."/>
            <person name="Chertkov O."/>
            <person name="Detter J.C."/>
            <person name="Tapia R."/>
            <person name="Han C."/>
            <person name="Land M."/>
            <person name="Hauser L."/>
            <person name="Markowitz V."/>
            <person name="Cheng J.-F."/>
            <person name="Hugenholtz P."/>
            <person name="Woyke T."/>
            <person name="Wu D."/>
            <person name="Spring S."/>
            <person name="Brambilla E."/>
            <person name="Klenk H.-P."/>
            <person name="Eisen J.A."/>
        </authorList>
    </citation>
    <scope>NUCLEOTIDE SEQUENCE [LARGE SCALE GENOMIC DNA]</scope>
    <source>
        <strain evidence="7 8">DSM 13497</strain>
    </source>
</reference>
<dbReference type="STRING" id="880073.Cabys_2181"/>
<dbReference type="GO" id="GO:0004252">
    <property type="term" value="F:serine-type endopeptidase activity"/>
    <property type="evidence" value="ECO:0007669"/>
    <property type="project" value="UniProtKB-UniRule"/>
</dbReference>
<evidence type="ECO:0000256" key="1">
    <source>
        <dbReference type="ARBA" id="ARBA00022670"/>
    </source>
</evidence>
<gene>
    <name evidence="7" type="ORF">Calab_3285</name>
</gene>
<evidence type="ECO:0000313" key="7">
    <source>
        <dbReference type="EMBL" id="EHO42889.1"/>
    </source>
</evidence>
<sequence precursor="true">MNWATIKNNLASIFFLALLFAAKGPYAQASHPVKEENAVDKIETAIQSGLFTYKLTEPHEVQSVLGLPLREHWRKDGGRDLLELIYPAMTFTFGKYRSEPGAVFTLLDVTLNNKTMDIGQNRKLLLRNNGDLRKLNHFDGLQNVSLKQLDLRTELPMLESLPFDSETEWPGADSLPAGFDPRRLLEEGKNPGLGIRALHAQGITGRGVGLAVIDQPLLMEHEEYAGRLARYDATGLAGFPPQMHGSPIASVAVGKDIGVAPEATLSYFAVPMWKKDNSGYIRALRMIFDLNEHLPEEETIRVVSISDGRFASKKRYAEWQAVLREAQEKGILVVTCDTSDWHFGTLTLKESADPDSVDNYQAGKYSFPDDVIRIPTGNKTFASHKGAEVYFYDREGGRSWAAPYLAGLAALAFQVNPEISPQKIKTLLIETAIHTTTGPVVNPVGFIELVKKTINEKEYEK</sequence>
<protein>
    <submittedName>
        <fullName evidence="7">Peptidase S8 and S53 subtilisin kexin sedolisin</fullName>
    </submittedName>
</protein>
<dbReference type="InterPro" id="IPR000209">
    <property type="entry name" value="Peptidase_S8/S53_dom"/>
</dbReference>
<keyword evidence="5" id="KW-0732">Signal</keyword>
<dbReference type="Pfam" id="PF00082">
    <property type="entry name" value="Peptidase_S8"/>
    <property type="match status" value="1"/>
</dbReference>
<keyword evidence="8" id="KW-1185">Reference proteome</keyword>
<feature type="active site" description="Charge relay system" evidence="4">
    <location>
        <position position="214"/>
    </location>
</feature>
<comment type="similarity">
    <text evidence="4">Belongs to the peptidase S8 family.</text>
</comment>
<dbReference type="HOGENOM" id="CLU_592751_0_0_0"/>
<dbReference type="RefSeq" id="WP_006930281.1">
    <property type="nucleotide sequence ID" value="NZ_CM001402.1"/>
</dbReference>
<feature type="active site" description="Charge relay system" evidence="4">
    <location>
        <position position="244"/>
    </location>
</feature>
<dbReference type="PROSITE" id="PS51892">
    <property type="entry name" value="SUBTILASE"/>
    <property type="match status" value="1"/>
</dbReference>
<keyword evidence="2 4" id="KW-0378">Hydrolase</keyword>
<keyword evidence="3 4" id="KW-0720">Serine protease</keyword>